<gene>
    <name evidence="2" type="ORF">SE15_08735</name>
</gene>
<reference evidence="2 3" key="1">
    <citation type="submission" date="2015-07" db="EMBL/GenBank/DDBJ databases">
        <title>Whole genome sequence of Thermanaerothrix daxensis DSM 23592.</title>
        <authorList>
            <person name="Hemp J."/>
            <person name="Ward L.M."/>
            <person name="Pace L.A."/>
            <person name="Fischer W.W."/>
        </authorList>
    </citation>
    <scope>NUCLEOTIDE SEQUENCE [LARGE SCALE GENOMIC DNA]</scope>
    <source>
        <strain evidence="2 3">GNS-1</strain>
    </source>
</reference>
<dbReference type="RefSeq" id="WP_054521740.1">
    <property type="nucleotide sequence ID" value="NZ_LGKO01000005.1"/>
</dbReference>
<keyword evidence="3" id="KW-1185">Reference proteome</keyword>
<feature type="chain" id="PRO_5006133302" evidence="1">
    <location>
        <begin position="22"/>
        <end position="134"/>
    </location>
</feature>
<protein>
    <submittedName>
        <fullName evidence="2">Uncharacterized protein</fullName>
    </submittedName>
</protein>
<dbReference type="OrthoDB" id="164446at2"/>
<organism evidence="2 3">
    <name type="scientific">Thermanaerothrix daxensis</name>
    <dbReference type="NCBI Taxonomy" id="869279"/>
    <lineage>
        <taxon>Bacteria</taxon>
        <taxon>Bacillati</taxon>
        <taxon>Chloroflexota</taxon>
        <taxon>Anaerolineae</taxon>
        <taxon>Anaerolineales</taxon>
        <taxon>Anaerolineaceae</taxon>
        <taxon>Thermanaerothrix</taxon>
    </lineage>
</organism>
<evidence type="ECO:0000313" key="3">
    <source>
        <dbReference type="Proteomes" id="UP000050544"/>
    </source>
</evidence>
<dbReference type="Proteomes" id="UP000050544">
    <property type="component" value="Unassembled WGS sequence"/>
</dbReference>
<proteinExistence type="predicted"/>
<feature type="signal peptide" evidence="1">
    <location>
        <begin position="1"/>
        <end position="21"/>
    </location>
</feature>
<comment type="caution">
    <text evidence="2">The sequence shown here is derived from an EMBL/GenBank/DDBJ whole genome shotgun (WGS) entry which is preliminary data.</text>
</comment>
<name>A0A0P6Y0B5_9CHLR</name>
<dbReference type="AlphaFoldDB" id="A0A0P6Y0B5"/>
<accession>A0A0P6Y0B5</accession>
<keyword evidence="1" id="KW-0732">Signal</keyword>
<dbReference type="PROSITE" id="PS51257">
    <property type="entry name" value="PROKAR_LIPOPROTEIN"/>
    <property type="match status" value="1"/>
</dbReference>
<evidence type="ECO:0000313" key="2">
    <source>
        <dbReference type="EMBL" id="KPL82283.1"/>
    </source>
</evidence>
<dbReference type="EMBL" id="LGKO01000005">
    <property type="protein sequence ID" value="KPL82283.1"/>
    <property type="molecule type" value="Genomic_DNA"/>
</dbReference>
<sequence length="134" mass="14781">MRSNKLPILIGLLVIVLSVLACSGSVTTANIADAWMSTDEEGNNRTTVYTPNAVFYVQADLRNAPDDTRLKAVWIAVDVEGADPNLTIYETEFVSGSGLVHFSLSNNNPWPQGKYKVELYLDDKLAKTVEFEVK</sequence>
<evidence type="ECO:0000256" key="1">
    <source>
        <dbReference type="SAM" id="SignalP"/>
    </source>
</evidence>